<sequence>TLWYERTKKRILYGYSSDRSNRVIETAGKYVIISIGLFYIYHTTCLGACVSRDTSTPNQPTSQSGTTNQRLMEGYHYPPGGGTTGLWHNPPVFRL</sequence>
<feature type="non-terminal residue" evidence="2">
    <location>
        <position position="1"/>
    </location>
</feature>
<feature type="compositionally biased region" description="Polar residues" evidence="1">
    <location>
        <begin position="52"/>
        <end position="70"/>
    </location>
</feature>
<accession>A0A0F4YEE5</accession>
<protein>
    <submittedName>
        <fullName evidence="2">Uncharacterized protein</fullName>
    </submittedName>
</protein>
<feature type="region of interest" description="Disordered" evidence="1">
    <location>
        <begin position="52"/>
        <end position="83"/>
    </location>
</feature>
<dbReference type="GeneID" id="25321804"/>
<evidence type="ECO:0000256" key="1">
    <source>
        <dbReference type="SAM" id="MobiDB-lite"/>
    </source>
</evidence>
<evidence type="ECO:0000313" key="3">
    <source>
        <dbReference type="Proteomes" id="UP000053958"/>
    </source>
</evidence>
<gene>
    <name evidence="2" type="ORF">T310_9882</name>
</gene>
<dbReference type="Proteomes" id="UP000053958">
    <property type="component" value="Unassembled WGS sequence"/>
</dbReference>
<name>A0A0F4YEE5_RASE3</name>
<comment type="caution">
    <text evidence="2">The sequence shown here is derived from an EMBL/GenBank/DDBJ whole genome shotgun (WGS) entry which is preliminary data.</text>
</comment>
<proteinExistence type="predicted"/>
<evidence type="ECO:0000313" key="2">
    <source>
        <dbReference type="EMBL" id="KKA16515.1"/>
    </source>
</evidence>
<organism evidence="2 3">
    <name type="scientific">Rasamsonia emersonii (strain ATCC 16479 / CBS 393.64 / IMI 116815)</name>
    <dbReference type="NCBI Taxonomy" id="1408163"/>
    <lineage>
        <taxon>Eukaryota</taxon>
        <taxon>Fungi</taxon>
        <taxon>Dikarya</taxon>
        <taxon>Ascomycota</taxon>
        <taxon>Pezizomycotina</taxon>
        <taxon>Eurotiomycetes</taxon>
        <taxon>Eurotiomycetidae</taxon>
        <taxon>Eurotiales</taxon>
        <taxon>Trichocomaceae</taxon>
        <taxon>Rasamsonia</taxon>
    </lineage>
</organism>
<dbReference type="EMBL" id="LASV01000755">
    <property type="protein sequence ID" value="KKA16515.1"/>
    <property type="molecule type" value="Genomic_DNA"/>
</dbReference>
<dbReference type="AlphaFoldDB" id="A0A0F4YEE5"/>
<dbReference type="RefSeq" id="XP_013323127.1">
    <property type="nucleotide sequence ID" value="XM_013467673.1"/>
</dbReference>
<reference evidence="2 3" key="1">
    <citation type="submission" date="2015-04" db="EMBL/GenBank/DDBJ databases">
        <authorList>
            <person name="Heijne W.H."/>
            <person name="Fedorova N.D."/>
            <person name="Nierman W.C."/>
            <person name="Vollebregt A.W."/>
            <person name="Zhao Z."/>
            <person name="Wu L."/>
            <person name="Kumar M."/>
            <person name="Stam H."/>
            <person name="van den Berg M.A."/>
            <person name="Pel H.J."/>
        </authorList>
    </citation>
    <scope>NUCLEOTIDE SEQUENCE [LARGE SCALE GENOMIC DNA]</scope>
    <source>
        <strain evidence="2 3">CBS 393.64</strain>
    </source>
</reference>
<keyword evidence="3" id="KW-1185">Reference proteome</keyword>